<accession>A0A8S3XMM3</accession>
<keyword evidence="1" id="KW-0732">Signal</keyword>
<dbReference type="PANTHER" id="PTHR21261:SF15">
    <property type="entry name" value="BEATEN PATH IIIA, ISOFORM D-RELATED"/>
    <property type="match status" value="1"/>
</dbReference>
<evidence type="ECO:0000313" key="3">
    <source>
        <dbReference type="EMBL" id="CAG5033129.1"/>
    </source>
</evidence>
<comment type="caution">
    <text evidence="3">The sequence shown here is derived from an EMBL/GenBank/DDBJ whole genome shotgun (WGS) entry which is preliminary data.</text>
</comment>
<proteinExistence type="predicted"/>
<gene>
    <name evidence="3" type="ORF">PAPOLLO_LOCUS20029</name>
</gene>
<protein>
    <submittedName>
        <fullName evidence="3">(apollo) hypothetical protein</fullName>
    </submittedName>
</protein>
<dbReference type="Proteomes" id="UP000691718">
    <property type="component" value="Unassembled WGS sequence"/>
</dbReference>
<organism evidence="3 4">
    <name type="scientific">Parnassius apollo</name>
    <name type="common">Apollo butterfly</name>
    <name type="synonym">Papilio apollo</name>
    <dbReference type="NCBI Taxonomy" id="110799"/>
    <lineage>
        <taxon>Eukaryota</taxon>
        <taxon>Metazoa</taxon>
        <taxon>Ecdysozoa</taxon>
        <taxon>Arthropoda</taxon>
        <taxon>Hexapoda</taxon>
        <taxon>Insecta</taxon>
        <taxon>Pterygota</taxon>
        <taxon>Neoptera</taxon>
        <taxon>Endopterygota</taxon>
        <taxon>Lepidoptera</taxon>
        <taxon>Glossata</taxon>
        <taxon>Ditrysia</taxon>
        <taxon>Papilionoidea</taxon>
        <taxon>Papilionidae</taxon>
        <taxon>Parnassiinae</taxon>
        <taxon>Parnassini</taxon>
        <taxon>Parnassius</taxon>
        <taxon>Parnassius</taxon>
    </lineage>
</organism>
<dbReference type="OrthoDB" id="7293094at2759"/>
<dbReference type="InterPro" id="IPR007110">
    <property type="entry name" value="Ig-like_dom"/>
</dbReference>
<feature type="signal peptide" evidence="1">
    <location>
        <begin position="1"/>
        <end position="16"/>
    </location>
</feature>
<reference evidence="3" key="1">
    <citation type="submission" date="2021-04" db="EMBL/GenBank/DDBJ databases">
        <authorList>
            <person name="Tunstrom K."/>
        </authorList>
    </citation>
    <scope>NUCLEOTIDE SEQUENCE</scope>
</reference>
<evidence type="ECO:0000313" key="4">
    <source>
        <dbReference type="Proteomes" id="UP000691718"/>
    </source>
</evidence>
<dbReference type="PROSITE" id="PS50835">
    <property type="entry name" value="IG_LIKE"/>
    <property type="match status" value="1"/>
</dbReference>
<name>A0A8S3XMM3_PARAO</name>
<dbReference type="AlphaFoldDB" id="A0A8S3XMM3"/>
<dbReference type="EMBL" id="CAJQZP010001249">
    <property type="protein sequence ID" value="CAG5033129.1"/>
    <property type="molecule type" value="Genomic_DNA"/>
</dbReference>
<keyword evidence="4" id="KW-1185">Reference proteome</keyword>
<sequence length="315" mass="35745">MVVLLLLGVFVVRSVSHTITLLEVPLWADPRKEAELRCHYMRQPQDPALHSVKWYRDTHEIFRYTPQEYETRAFNSSEISVTNSSCDLSACVITVRPERGTAKYTCEVSSEGPRFAVDKRSANMTLAVLPEYDPLITGLPTIVQVGEQALVNCTSDYSIPAADIDWFVDSEPQEFEATVSTRKHVFIHFTTESFTSGLHEGFGLSGFLMTYKDPLITGETHVSGADGDGLRASWRTLHVFPDDYITHRGYLSLRCRATLPTRPPHIRSMSVRLYVASRPHISSYMFSKNNAVAESTSIRFRWEMLVWTLLLLFGR</sequence>
<dbReference type="PANTHER" id="PTHR21261">
    <property type="entry name" value="BEAT PROTEIN"/>
    <property type="match status" value="1"/>
</dbReference>
<evidence type="ECO:0000256" key="1">
    <source>
        <dbReference type="SAM" id="SignalP"/>
    </source>
</evidence>
<feature type="domain" description="Ig-like" evidence="2">
    <location>
        <begin position="36"/>
        <end position="125"/>
    </location>
</feature>
<evidence type="ECO:0000259" key="2">
    <source>
        <dbReference type="PROSITE" id="PS50835"/>
    </source>
</evidence>
<feature type="chain" id="PRO_5035768493" evidence="1">
    <location>
        <begin position="17"/>
        <end position="315"/>
    </location>
</feature>